<dbReference type="AlphaFoldDB" id="A0A0N0UII6"/>
<evidence type="ECO:0000313" key="2">
    <source>
        <dbReference type="Proteomes" id="UP000037688"/>
    </source>
</evidence>
<keyword evidence="2" id="KW-1185">Reference proteome</keyword>
<evidence type="ECO:0000313" key="1">
    <source>
        <dbReference type="EMBL" id="KOY17827.1"/>
    </source>
</evidence>
<protein>
    <submittedName>
        <fullName evidence="1">Uncharacterized protein</fullName>
    </submittedName>
</protein>
<proteinExistence type="predicted"/>
<reference evidence="1 2" key="1">
    <citation type="submission" date="2015-08" db="EMBL/GenBank/DDBJ databases">
        <title>Draft genome sequence of cellulolytic and xylanolytic Paenibacillus sp. A59, isolated from a decaying forest soil from Patagonia, Argentina.</title>
        <authorList>
            <person name="Ghio S."/>
            <person name="Caceres A.M."/>
            <person name="Talia P."/>
            <person name="Grasso D."/>
            <person name="Campos E."/>
        </authorList>
    </citation>
    <scope>NUCLEOTIDE SEQUENCE [LARGE SCALE GENOMIC DNA]</scope>
    <source>
        <strain evidence="1 2">A59</strain>
    </source>
</reference>
<dbReference type="Proteomes" id="UP000037688">
    <property type="component" value="Unassembled WGS sequence"/>
</dbReference>
<dbReference type="EMBL" id="LITU01000033">
    <property type="protein sequence ID" value="KOY17827.1"/>
    <property type="molecule type" value="Genomic_DNA"/>
</dbReference>
<comment type="caution">
    <text evidence="1">The sequence shown here is derived from an EMBL/GenBank/DDBJ whole genome shotgun (WGS) entry which is preliminary data.</text>
</comment>
<gene>
    <name evidence="1" type="ORF">AMS66_03575</name>
</gene>
<organism evidence="1 2">
    <name type="scientific">Paenibacillus xylanivorans</name>
    <dbReference type="NCBI Taxonomy" id="1705561"/>
    <lineage>
        <taxon>Bacteria</taxon>
        <taxon>Bacillati</taxon>
        <taxon>Bacillota</taxon>
        <taxon>Bacilli</taxon>
        <taxon>Bacillales</taxon>
        <taxon>Paenibacillaceae</taxon>
        <taxon>Paenibacillus</taxon>
    </lineage>
</organism>
<sequence>MAVLGQACWLAKKGTKAASFGKLLYSCNLPKRGGLMKKPTSISSILQYIDSGRNHPSLLSEMHYVDVARKFTVYKLYLLLAEGCLPAVEGISRMGSSG</sequence>
<name>A0A0N0UII6_9BACL</name>
<accession>A0A0N0UII6</accession>